<dbReference type="InterPro" id="IPR046342">
    <property type="entry name" value="CBS_dom_sf"/>
</dbReference>
<dbReference type="GO" id="GO:0005975">
    <property type="term" value="P:carbohydrate metabolic process"/>
    <property type="evidence" value="ECO:0007669"/>
    <property type="project" value="InterPro"/>
</dbReference>
<dbReference type="GO" id="GO:0019146">
    <property type="term" value="F:arabinose-5-phosphate isomerase activity"/>
    <property type="evidence" value="ECO:0007669"/>
    <property type="project" value="UniProtKB-EC"/>
</dbReference>
<dbReference type="EMBL" id="UOFT01000054">
    <property type="protein sequence ID" value="VAW96856.1"/>
    <property type="molecule type" value="Genomic_DNA"/>
</dbReference>
<gene>
    <name evidence="6" type="ORF">MNBD_GAMMA23-1350</name>
</gene>
<dbReference type="PANTHER" id="PTHR42745:SF1">
    <property type="entry name" value="ARABINOSE 5-PHOSPHATE ISOMERASE KDSD"/>
    <property type="match status" value="1"/>
</dbReference>
<dbReference type="CDD" id="cd04604">
    <property type="entry name" value="CBS_pair_SIS_assoc"/>
    <property type="match status" value="1"/>
</dbReference>
<dbReference type="SUPFAM" id="SSF53697">
    <property type="entry name" value="SIS domain"/>
    <property type="match status" value="1"/>
</dbReference>
<comment type="similarity">
    <text evidence="1">Belongs to the SIS family. GutQ/KpsF subfamily.</text>
</comment>
<dbReference type="Pfam" id="PF00571">
    <property type="entry name" value="CBS"/>
    <property type="match status" value="2"/>
</dbReference>
<dbReference type="EC" id="5.3.1.13" evidence="6"/>
<feature type="domain" description="SIS" evidence="5">
    <location>
        <begin position="37"/>
        <end position="180"/>
    </location>
</feature>
<sequence length="326" mass="35574">MPLSDKDIIDFAQQTIEIECNELAQLKNRIGKHFVSAVKLIHQTKGKCILIGMGKSGIIAQKIAASLASTGTPSFFIHPGEAFHGDLGMIEANDVVILLSNSGETDEILKIMPFLIKHNNKTISITGRPDSTLAKNTSVHIDGTVSKEACPIGLAPTSSTTVALVIGDAFVTTLIKMRNFQAENFALYHPGGALGKKLLTQVKDLMRTTDLPTCVTDTKITDLVHTVSQSRLGLVIVQTDDNKIKGVITDGDIRRAMVESEQQSKQDKFFQLKASDLFTPNPKVIEPTMMVSDAEKIMFDNKITSVIVAKNNELKGVLQLYQLKNN</sequence>
<dbReference type="Pfam" id="PF01380">
    <property type="entry name" value="SIS"/>
    <property type="match status" value="1"/>
</dbReference>
<name>A0A3B1AVN2_9ZZZZ</name>
<dbReference type="PANTHER" id="PTHR42745">
    <property type="match status" value="1"/>
</dbReference>
<dbReference type="AlphaFoldDB" id="A0A3B1AVN2"/>
<dbReference type="SUPFAM" id="SSF54631">
    <property type="entry name" value="CBS-domain pair"/>
    <property type="match status" value="1"/>
</dbReference>
<dbReference type="GO" id="GO:1901135">
    <property type="term" value="P:carbohydrate derivative metabolic process"/>
    <property type="evidence" value="ECO:0007669"/>
    <property type="project" value="InterPro"/>
</dbReference>
<dbReference type="InterPro" id="IPR004800">
    <property type="entry name" value="KdsD/KpsF-type"/>
</dbReference>
<feature type="domain" description="CBS" evidence="4">
    <location>
        <begin position="206"/>
        <end position="264"/>
    </location>
</feature>
<dbReference type="InterPro" id="IPR050986">
    <property type="entry name" value="GutQ/KpsF_isomerases"/>
</dbReference>
<evidence type="ECO:0000256" key="3">
    <source>
        <dbReference type="ARBA" id="ARBA00023122"/>
    </source>
</evidence>
<dbReference type="CDD" id="cd05014">
    <property type="entry name" value="SIS_Kpsf"/>
    <property type="match status" value="1"/>
</dbReference>
<evidence type="ECO:0000259" key="5">
    <source>
        <dbReference type="PROSITE" id="PS51464"/>
    </source>
</evidence>
<dbReference type="InterPro" id="IPR035474">
    <property type="entry name" value="SIS_Kpsf"/>
</dbReference>
<proteinExistence type="inferred from homology"/>
<dbReference type="InterPro" id="IPR001347">
    <property type="entry name" value="SIS_dom"/>
</dbReference>
<dbReference type="NCBIfam" id="TIGR00393">
    <property type="entry name" value="kpsF"/>
    <property type="match status" value="1"/>
</dbReference>
<evidence type="ECO:0000313" key="6">
    <source>
        <dbReference type="EMBL" id="VAW96856.1"/>
    </source>
</evidence>
<dbReference type="PIRSF" id="PIRSF004692">
    <property type="entry name" value="KdsD_KpsF"/>
    <property type="match status" value="1"/>
</dbReference>
<dbReference type="PROSITE" id="PS51464">
    <property type="entry name" value="SIS"/>
    <property type="match status" value="1"/>
</dbReference>
<dbReference type="FunFam" id="3.40.50.10490:FF:000011">
    <property type="entry name" value="Arabinose 5-phosphate isomerase"/>
    <property type="match status" value="1"/>
</dbReference>
<dbReference type="InterPro" id="IPR046348">
    <property type="entry name" value="SIS_dom_sf"/>
</dbReference>
<dbReference type="Gene3D" id="3.10.580.10">
    <property type="entry name" value="CBS-domain"/>
    <property type="match status" value="1"/>
</dbReference>
<organism evidence="6">
    <name type="scientific">hydrothermal vent metagenome</name>
    <dbReference type="NCBI Taxonomy" id="652676"/>
    <lineage>
        <taxon>unclassified sequences</taxon>
        <taxon>metagenomes</taxon>
        <taxon>ecological metagenomes</taxon>
    </lineage>
</organism>
<dbReference type="GO" id="GO:0097367">
    <property type="term" value="F:carbohydrate derivative binding"/>
    <property type="evidence" value="ECO:0007669"/>
    <property type="project" value="InterPro"/>
</dbReference>
<evidence type="ECO:0000256" key="2">
    <source>
        <dbReference type="ARBA" id="ARBA00022737"/>
    </source>
</evidence>
<dbReference type="PROSITE" id="PS51371">
    <property type="entry name" value="CBS"/>
    <property type="match status" value="1"/>
</dbReference>
<evidence type="ECO:0000256" key="1">
    <source>
        <dbReference type="ARBA" id="ARBA00008165"/>
    </source>
</evidence>
<keyword evidence="6" id="KW-0413">Isomerase</keyword>
<dbReference type="InterPro" id="IPR000644">
    <property type="entry name" value="CBS_dom"/>
</dbReference>
<evidence type="ECO:0000259" key="4">
    <source>
        <dbReference type="PROSITE" id="PS51371"/>
    </source>
</evidence>
<protein>
    <submittedName>
        <fullName evidence="6">D-arabinose 5-phosphate isomerase</fullName>
        <ecNumber evidence="6">5.3.1.13</ecNumber>
    </submittedName>
</protein>
<keyword evidence="3" id="KW-0129">CBS domain</keyword>
<accession>A0A3B1AVN2</accession>
<reference evidence="6" key="1">
    <citation type="submission" date="2018-06" db="EMBL/GenBank/DDBJ databases">
        <authorList>
            <person name="Zhirakovskaya E."/>
        </authorList>
    </citation>
    <scope>NUCLEOTIDE SEQUENCE</scope>
</reference>
<dbReference type="Gene3D" id="3.40.50.10490">
    <property type="entry name" value="Glucose-6-phosphate isomerase like protein, domain 1"/>
    <property type="match status" value="1"/>
</dbReference>
<keyword evidence="2" id="KW-0677">Repeat</keyword>